<dbReference type="CDD" id="cd14656">
    <property type="entry name" value="Imelysin-like_EfeO"/>
    <property type="match status" value="1"/>
</dbReference>
<evidence type="ECO:0000313" key="6">
    <source>
        <dbReference type="EMBL" id="MFD0890158.1"/>
    </source>
</evidence>
<comment type="caution">
    <text evidence="6">The sequence shown here is derived from an EMBL/GenBank/DDBJ whole genome shotgun (WGS) entry which is preliminary data.</text>
</comment>
<dbReference type="PROSITE" id="PS50110">
    <property type="entry name" value="RESPONSE_REGULATORY"/>
    <property type="match status" value="1"/>
</dbReference>
<evidence type="ECO:0000256" key="1">
    <source>
        <dbReference type="ARBA" id="ARBA00004196"/>
    </source>
</evidence>
<dbReference type="InterPro" id="IPR018976">
    <property type="entry name" value="Imelysin-like"/>
</dbReference>
<dbReference type="InterPro" id="IPR034981">
    <property type="entry name" value="Imelysin-like_EfeO/Algp7"/>
</dbReference>
<reference evidence="7" key="1">
    <citation type="journal article" date="2019" name="Int. J. Syst. Evol. Microbiol.">
        <title>The Global Catalogue of Microorganisms (GCM) 10K type strain sequencing project: providing services to taxonomists for standard genome sequencing and annotation.</title>
        <authorList>
            <consortium name="The Broad Institute Genomics Platform"/>
            <consortium name="The Broad Institute Genome Sequencing Center for Infectious Disease"/>
            <person name="Wu L."/>
            <person name="Ma J."/>
        </authorList>
    </citation>
    <scope>NUCLEOTIDE SEQUENCE [LARGE SCALE GENOMIC DNA]</scope>
    <source>
        <strain evidence="7">CCUG 62974</strain>
    </source>
</reference>
<evidence type="ECO:0000256" key="4">
    <source>
        <dbReference type="PROSITE-ProRule" id="PRU00169"/>
    </source>
</evidence>
<keyword evidence="7" id="KW-1185">Reference proteome</keyword>
<protein>
    <submittedName>
        <fullName evidence="6">Iron uptake system protein EfeO</fullName>
    </submittedName>
</protein>
<dbReference type="Gene3D" id="1.20.1420.20">
    <property type="entry name" value="M75 peptidase, HXXE motif"/>
    <property type="match status" value="1"/>
</dbReference>
<dbReference type="Proteomes" id="UP001597024">
    <property type="component" value="Unassembled WGS sequence"/>
</dbReference>
<evidence type="ECO:0000256" key="3">
    <source>
        <dbReference type="ARBA" id="ARBA00022729"/>
    </source>
</evidence>
<accession>A0ABW3E232</accession>
<feature type="non-terminal residue" evidence="6">
    <location>
        <position position="1"/>
    </location>
</feature>
<comment type="similarity">
    <text evidence="2">Belongs to the EfeM/EfeO family.</text>
</comment>
<dbReference type="InterPro" id="IPR058245">
    <property type="entry name" value="NreC/VraR/RcsB-like_REC"/>
</dbReference>
<dbReference type="InterPro" id="IPR050894">
    <property type="entry name" value="EfeM/EfeO_iron_uptake"/>
</dbReference>
<name>A0ABW3E232_9ACTN</name>
<dbReference type="CDD" id="cd17535">
    <property type="entry name" value="REC_NarL-like"/>
    <property type="match status" value="1"/>
</dbReference>
<dbReference type="Pfam" id="PF00072">
    <property type="entry name" value="Response_reg"/>
    <property type="match status" value="1"/>
</dbReference>
<evidence type="ECO:0000256" key="2">
    <source>
        <dbReference type="ARBA" id="ARBA00005989"/>
    </source>
</evidence>
<comment type="subcellular location">
    <subcellularLocation>
        <location evidence="1">Cell envelope</location>
    </subcellularLocation>
</comment>
<proteinExistence type="inferred from homology"/>
<dbReference type="InterPro" id="IPR001789">
    <property type="entry name" value="Sig_transdc_resp-reg_receiver"/>
</dbReference>
<evidence type="ECO:0000259" key="5">
    <source>
        <dbReference type="PROSITE" id="PS50110"/>
    </source>
</evidence>
<dbReference type="InterPro" id="IPR038352">
    <property type="entry name" value="Imelysin_sf"/>
</dbReference>
<keyword evidence="4" id="KW-0597">Phosphoprotein</keyword>
<dbReference type="EMBL" id="JBHTHX010002253">
    <property type="protein sequence ID" value="MFD0890158.1"/>
    <property type="molecule type" value="Genomic_DNA"/>
</dbReference>
<organism evidence="6 7">
    <name type="scientific">Streptosporangium algeriense</name>
    <dbReference type="NCBI Taxonomy" id="1682748"/>
    <lineage>
        <taxon>Bacteria</taxon>
        <taxon>Bacillati</taxon>
        <taxon>Actinomycetota</taxon>
        <taxon>Actinomycetes</taxon>
        <taxon>Streptosporangiales</taxon>
        <taxon>Streptosporangiaceae</taxon>
        <taxon>Streptosporangium</taxon>
    </lineage>
</organism>
<dbReference type="PANTHER" id="PTHR39192:SF1">
    <property type="entry name" value="IRON UPTAKE SYSTEM COMPONENT EFEO"/>
    <property type="match status" value="1"/>
</dbReference>
<sequence length="333" mass="36299">EAVELTLAHRPDVALLDIRMPRLDGLSAAVEIIRAAPAVAVAVLTTFGEDAYLTRALDDGVRGFLLKSGNPRELIAGVHAVAGGGAYLSPRMAARVIGEYRAYAEKRIYHAIAKTAKFVDAVKKGDVKRAKALYAPSRVGWESVEPLVEVFPEIDARVDSREADLGQGEEWTGWHRLEKALWRAPETLGREAVYGDTLLADLSRLRAMLPRAEITVASMATGAKELLDEVATSKVTGEEEVFSHTDLWDFKGNVDGAFEVYRLLRPMVFRRDPRLSATLDTEFADMRALLAEHAKGDGFAAYTDLSKKQIKELSDGLNALAEPLSDLAAVIAG</sequence>
<dbReference type="NCBIfam" id="NF041757">
    <property type="entry name" value="EfeO"/>
    <property type="match status" value="1"/>
</dbReference>
<keyword evidence="3" id="KW-0732">Signal</keyword>
<feature type="domain" description="Response regulatory" evidence="5">
    <location>
        <begin position="1"/>
        <end position="82"/>
    </location>
</feature>
<gene>
    <name evidence="6" type="primary">efeO</name>
    <name evidence="6" type="ORF">ACFQ08_36915</name>
</gene>
<dbReference type="SUPFAM" id="SSF52172">
    <property type="entry name" value="CheY-like"/>
    <property type="match status" value="1"/>
</dbReference>
<dbReference type="Gene3D" id="3.40.50.2300">
    <property type="match status" value="1"/>
</dbReference>
<dbReference type="Pfam" id="PF09375">
    <property type="entry name" value="Peptidase_M75"/>
    <property type="match status" value="1"/>
</dbReference>
<feature type="modified residue" description="4-aspartylphosphate" evidence="4">
    <location>
        <position position="17"/>
    </location>
</feature>
<dbReference type="InterPro" id="IPR011006">
    <property type="entry name" value="CheY-like_superfamily"/>
</dbReference>
<dbReference type="InterPro" id="IPR053377">
    <property type="entry name" value="Iron_uptake_EfeM/EfeO"/>
</dbReference>
<dbReference type="PANTHER" id="PTHR39192">
    <property type="entry name" value="IRON UPTAKE SYSTEM COMPONENT EFEO"/>
    <property type="match status" value="1"/>
</dbReference>
<evidence type="ECO:0000313" key="7">
    <source>
        <dbReference type="Proteomes" id="UP001597024"/>
    </source>
</evidence>